<dbReference type="Proteomes" id="UP000198779">
    <property type="component" value="Unassembled WGS sequence"/>
</dbReference>
<sequence length="98" mass="10498">MIVQSIIAAILVVIGVIILAGKGDMLIAGYNTASEEEKEKVNIKRLRLLIGGLSVIIAPLFFIPNDENDVSLGLTITGIIVVLTIIVLVLANTWAMKK</sequence>
<protein>
    <recommendedName>
        <fullName evidence="4">DUF3784 domain-containing protein</fullName>
    </recommendedName>
</protein>
<gene>
    <name evidence="2" type="ORF">SAMN04487901_1093</name>
</gene>
<organism evidence="2 3">
    <name type="scientific">Prevotella communis</name>
    <dbReference type="NCBI Taxonomy" id="2913614"/>
    <lineage>
        <taxon>Bacteria</taxon>
        <taxon>Pseudomonadati</taxon>
        <taxon>Bacteroidota</taxon>
        <taxon>Bacteroidia</taxon>
        <taxon>Bacteroidales</taxon>
        <taxon>Prevotellaceae</taxon>
        <taxon>Prevotella</taxon>
    </lineage>
</organism>
<dbReference type="EMBL" id="FNCQ01000009">
    <property type="protein sequence ID" value="SDG75803.1"/>
    <property type="molecule type" value="Genomic_DNA"/>
</dbReference>
<evidence type="ECO:0008006" key="4">
    <source>
        <dbReference type="Google" id="ProtNLM"/>
    </source>
</evidence>
<keyword evidence="3" id="KW-1185">Reference proteome</keyword>
<feature type="transmembrane region" description="Helical" evidence="1">
    <location>
        <begin position="46"/>
        <end position="64"/>
    </location>
</feature>
<evidence type="ECO:0000313" key="3">
    <source>
        <dbReference type="Proteomes" id="UP000198779"/>
    </source>
</evidence>
<dbReference type="RefSeq" id="WP_091817525.1">
    <property type="nucleotide sequence ID" value="NZ_FNCQ01000009.1"/>
</dbReference>
<dbReference type="AlphaFoldDB" id="A0A1G7WV45"/>
<keyword evidence="1" id="KW-1133">Transmembrane helix</keyword>
<feature type="transmembrane region" description="Helical" evidence="1">
    <location>
        <begin position="6"/>
        <end position="25"/>
    </location>
</feature>
<evidence type="ECO:0000256" key="1">
    <source>
        <dbReference type="SAM" id="Phobius"/>
    </source>
</evidence>
<accession>A0A1G7WV45</accession>
<feature type="transmembrane region" description="Helical" evidence="1">
    <location>
        <begin position="70"/>
        <end position="91"/>
    </location>
</feature>
<dbReference type="InterPro" id="IPR017259">
    <property type="entry name" value="UCP037672"/>
</dbReference>
<keyword evidence="1" id="KW-0472">Membrane</keyword>
<reference evidence="3" key="1">
    <citation type="submission" date="2016-10" db="EMBL/GenBank/DDBJ databases">
        <authorList>
            <person name="Varghese N."/>
            <person name="Submissions S."/>
        </authorList>
    </citation>
    <scope>NUCLEOTIDE SEQUENCE [LARGE SCALE GENOMIC DNA]</scope>
    <source>
        <strain evidence="3">BP1-148</strain>
    </source>
</reference>
<proteinExistence type="predicted"/>
<dbReference type="Pfam" id="PF12650">
    <property type="entry name" value="DUF3784"/>
    <property type="match status" value="1"/>
</dbReference>
<name>A0A1G7WV45_9BACT</name>
<keyword evidence="1" id="KW-0812">Transmembrane</keyword>
<evidence type="ECO:0000313" key="2">
    <source>
        <dbReference type="EMBL" id="SDG75803.1"/>
    </source>
</evidence>